<protein>
    <submittedName>
        <fullName evidence="1">Uncharacterized protein</fullName>
    </submittedName>
</protein>
<reference evidence="1 2" key="1">
    <citation type="journal article" date="2022" name="Plant J.">
        <title>Chromosome-level genome of Camellia lanceoleosa provides a valuable resource for understanding genome evolution and self-incompatibility.</title>
        <authorList>
            <person name="Gong W."/>
            <person name="Xiao S."/>
            <person name="Wang L."/>
            <person name="Liao Z."/>
            <person name="Chang Y."/>
            <person name="Mo W."/>
            <person name="Hu G."/>
            <person name="Li W."/>
            <person name="Zhao G."/>
            <person name="Zhu H."/>
            <person name="Hu X."/>
            <person name="Ji K."/>
            <person name="Xiang X."/>
            <person name="Song Q."/>
            <person name="Yuan D."/>
            <person name="Jin S."/>
            <person name="Zhang L."/>
        </authorList>
    </citation>
    <scope>NUCLEOTIDE SEQUENCE [LARGE SCALE GENOMIC DNA]</scope>
    <source>
        <strain evidence="1">SQ_2022a</strain>
    </source>
</reference>
<evidence type="ECO:0000313" key="1">
    <source>
        <dbReference type="EMBL" id="KAI7992349.1"/>
    </source>
</evidence>
<organism evidence="1 2">
    <name type="scientific">Camellia lanceoleosa</name>
    <dbReference type="NCBI Taxonomy" id="1840588"/>
    <lineage>
        <taxon>Eukaryota</taxon>
        <taxon>Viridiplantae</taxon>
        <taxon>Streptophyta</taxon>
        <taxon>Embryophyta</taxon>
        <taxon>Tracheophyta</taxon>
        <taxon>Spermatophyta</taxon>
        <taxon>Magnoliopsida</taxon>
        <taxon>eudicotyledons</taxon>
        <taxon>Gunneridae</taxon>
        <taxon>Pentapetalae</taxon>
        <taxon>asterids</taxon>
        <taxon>Ericales</taxon>
        <taxon>Theaceae</taxon>
        <taxon>Camellia</taxon>
    </lineage>
</organism>
<keyword evidence="2" id="KW-1185">Reference proteome</keyword>
<accession>A0ACC0FUJ1</accession>
<proteinExistence type="predicted"/>
<dbReference type="Proteomes" id="UP001060215">
    <property type="component" value="Chromosome 13"/>
</dbReference>
<name>A0ACC0FUJ1_9ERIC</name>
<comment type="caution">
    <text evidence="1">The sequence shown here is derived from an EMBL/GenBank/DDBJ whole genome shotgun (WGS) entry which is preliminary data.</text>
</comment>
<gene>
    <name evidence="1" type="ORF">LOK49_LG12G02996</name>
</gene>
<dbReference type="EMBL" id="CM045770">
    <property type="protein sequence ID" value="KAI7992349.1"/>
    <property type="molecule type" value="Genomic_DNA"/>
</dbReference>
<evidence type="ECO:0000313" key="2">
    <source>
        <dbReference type="Proteomes" id="UP001060215"/>
    </source>
</evidence>
<sequence>MQLVAPYNTFYLQLKEHMNEVGNQATINKWDEPVALGVVDPHDSLFHPAGVFDVQAKSATLDLDQFTN</sequence>